<evidence type="ECO:0000313" key="2">
    <source>
        <dbReference type="Proteomes" id="UP001218188"/>
    </source>
</evidence>
<comment type="caution">
    <text evidence="1">The sequence shown here is derived from an EMBL/GenBank/DDBJ whole genome shotgun (WGS) entry which is preliminary data.</text>
</comment>
<sequence>MSESKSRQWAGHRPRQQFFLDYERHNNECLPDGSFLVLLPKDETIKAFHNRLEIGSRVYRILEDLLAEKEVLAKAVASFNTVRRKGKADIHILELPEDDCLED</sequence>
<name>A0AAD6S4K0_9AGAR</name>
<evidence type="ECO:0000313" key="1">
    <source>
        <dbReference type="EMBL" id="KAJ7021091.1"/>
    </source>
</evidence>
<accession>A0AAD6S4K0</accession>
<protein>
    <submittedName>
        <fullName evidence="1">Uncharacterized protein</fullName>
    </submittedName>
</protein>
<reference evidence="1" key="1">
    <citation type="submission" date="2023-03" db="EMBL/GenBank/DDBJ databases">
        <title>Massive genome expansion in bonnet fungi (Mycena s.s.) driven by repeated elements and novel gene families across ecological guilds.</title>
        <authorList>
            <consortium name="Lawrence Berkeley National Laboratory"/>
            <person name="Harder C.B."/>
            <person name="Miyauchi S."/>
            <person name="Viragh M."/>
            <person name="Kuo A."/>
            <person name="Thoen E."/>
            <person name="Andreopoulos B."/>
            <person name="Lu D."/>
            <person name="Skrede I."/>
            <person name="Drula E."/>
            <person name="Henrissat B."/>
            <person name="Morin E."/>
            <person name="Kohler A."/>
            <person name="Barry K."/>
            <person name="LaButti K."/>
            <person name="Morin E."/>
            <person name="Salamov A."/>
            <person name="Lipzen A."/>
            <person name="Mereny Z."/>
            <person name="Hegedus B."/>
            <person name="Baldrian P."/>
            <person name="Stursova M."/>
            <person name="Weitz H."/>
            <person name="Taylor A."/>
            <person name="Grigoriev I.V."/>
            <person name="Nagy L.G."/>
            <person name="Martin F."/>
            <person name="Kauserud H."/>
        </authorList>
    </citation>
    <scope>NUCLEOTIDE SEQUENCE</scope>
    <source>
        <strain evidence="1">CBHHK200</strain>
    </source>
</reference>
<organism evidence="1 2">
    <name type="scientific">Mycena alexandri</name>
    <dbReference type="NCBI Taxonomy" id="1745969"/>
    <lineage>
        <taxon>Eukaryota</taxon>
        <taxon>Fungi</taxon>
        <taxon>Dikarya</taxon>
        <taxon>Basidiomycota</taxon>
        <taxon>Agaricomycotina</taxon>
        <taxon>Agaricomycetes</taxon>
        <taxon>Agaricomycetidae</taxon>
        <taxon>Agaricales</taxon>
        <taxon>Marasmiineae</taxon>
        <taxon>Mycenaceae</taxon>
        <taxon>Mycena</taxon>
    </lineage>
</organism>
<keyword evidence="2" id="KW-1185">Reference proteome</keyword>
<dbReference type="AlphaFoldDB" id="A0AAD6S4K0"/>
<dbReference type="EMBL" id="JARJCM010000242">
    <property type="protein sequence ID" value="KAJ7021091.1"/>
    <property type="molecule type" value="Genomic_DNA"/>
</dbReference>
<gene>
    <name evidence="1" type="ORF">C8F04DRAFT_1195848</name>
</gene>
<proteinExistence type="predicted"/>
<dbReference type="Proteomes" id="UP001218188">
    <property type="component" value="Unassembled WGS sequence"/>
</dbReference>